<dbReference type="Proteomes" id="UP000244810">
    <property type="component" value="Unassembled WGS sequence"/>
</dbReference>
<dbReference type="InterPro" id="IPR027405">
    <property type="entry name" value="YidB-like"/>
</dbReference>
<evidence type="ECO:0008006" key="3">
    <source>
        <dbReference type="Google" id="ProtNLM"/>
    </source>
</evidence>
<dbReference type="AlphaFoldDB" id="A0A2T7UXS8"/>
<gene>
    <name evidence="1" type="ORF">DDE23_02795</name>
</gene>
<dbReference type="OrthoDB" id="4235777at2"/>
<dbReference type="Gene3D" id="1.10.10.690">
    <property type="entry name" value="YidB-like"/>
    <property type="match status" value="1"/>
</dbReference>
<evidence type="ECO:0000313" key="2">
    <source>
        <dbReference type="Proteomes" id="UP000244810"/>
    </source>
</evidence>
<sequence>MGLLDGILGGIVGAGAARVIEQVLQNNGGVQGLLQNFERNGLGGIAQSWVGNGQNQTVTPEQVQQALGPEALNNLAATTGLDPQALLAQLAQHLPGAVDGMTPGGRMPS</sequence>
<comment type="caution">
    <text evidence="1">The sequence shown here is derived from an EMBL/GenBank/DDBJ whole genome shotgun (WGS) entry which is preliminary data.</text>
</comment>
<proteinExistence type="predicted"/>
<dbReference type="EMBL" id="QDDR01000001">
    <property type="protein sequence ID" value="PVE49348.1"/>
    <property type="molecule type" value="Genomic_DNA"/>
</dbReference>
<dbReference type="RefSeq" id="WP_107749852.1">
    <property type="nucleotide sequence ID" value="NZ_QBKF01000001.1"/>
</dbReference>
<dbReference type="Pfam" id="PF20159">
    <property type="entry name" value="YidB"/>
    <property type="match status" value="1"/>
</dbReference>
<evidence type="ECO:0000313" key="1">
    <source>
        <dbReference type="EMBL" id="PVE49348.1"/>
    </source>
</evidence>
<organism evidence="1 2">
    <name type="scientific">Pararhodobacter aggregans</name>
    <dbReference type="NCBI Taxonomy" id="404875"/>
    <lineage>
        <taxon>Bacteria</taxon>
        <taxon>Pseudomonadati</taxon>
        <taxon>Pseudomonadota</taxon>
        <taxon>Alphaproteobacteria</taxon>
        <taxon>Rhodobacterales</taxon>
        <taxon>Paracoccaceae</taxon>
        <taxon>Pararhodobacter</taxon>
    </lineage>
</organism>
<dbReference type="InterPro" id="IPR045372">
    <property type="entry name" value="YidB"/>
</dbReference>
<reference evidence="1 2" key="1">
    <citation type="journal article" date="2011" name="Syst. Appl. Microbiol.">
        <title>Defluviimonas denitrificans gen. nov., sp. nov., and Pararhodobacter aggregans gen. nov., sp. nov., non-phototrophic Rhodobacteraceae from the biofilter of a marine aquaculture.</title>
        <authorList>
            <person name="Foesel B.U."/>
            <person name="Drake H.L."/>
            <person name="Schramm A."/>
        </authorList>
    </citation>
    <scope>NUCLEOTIDE SEQUENCE [LARGE SCALE GENOMIC DNA]</scope>
    <source>
        <strain evidence="1 2">D1-19</strain>
    </source>
</reference>
<protein>
    <recommendedName>
        <fullName evidence="3">DUF937 domain-containing protein</fullName>
    </recommendedName>
</protein>
<name>A0A2T7UXS8_9RHOB</name>
<accession>A0A2T7UXS8</accession>
<dbReference type="SUPFAM" id="SSF140804">
    <property type="entry name" value="YidB-like"/>
    <property type="match status" value="1"/>
</dbReference>
<keyword evidence="2" id="KW-1185">Reference proteome</keyword>